<feature type="compositionally biased region" description="Polar residues" evidence="1">
    <location>
        <begin position="24"/>
        <end position="33"/>
    </location>
</feature>
<gene>
    <name evidence="2" type="ORF">ATANTOWER_014022</name>
</gene>
<evidence type="ECO:0000256" key="1">
    <source>
        <dbReference type="SAM" id="MobiDB-lite"/>
    </source>
</evidence>
<evidence type="ECO:0000313" key="3">
    <source>
        <dbReference type="Proteomes" id="UP001345963"/>
    </source>
</evidence>
<feature type="region of interest" description="Disordered" evidence="1">
    <location>
        <begin position="24"/>
        <end position="48"/>
    </location>
</feature>
<protein>
    <submittedName>
        <fullName evidence="2">Uncharacterized protein</fullName>
    </submittedName>
</protein>
<sequence length="134" mass="15568">MKRMLSLLHNIFHFMKNPSVSCETQRSVGGSRSTLRDPTYARGEHTASMQKDQRPQFLYFISLPVKMFVLNSKKQKYYRLVWLMNSRCSSIRCQDLLVFDALIDINESFHLRSKVVKSGNETASFTLKKTKKVA</sequence>
<proteinExistence type="predicted"/>
<organism evidence="2 3">
    <name type="scientific">Ataeniobius toweri</name>
    <dbReference type="NCBI Taxonomy" id="208326"/>
    <lineage>
        <taxon>Eukaryota</taxon>
        <taxon>Metazoa</taxon>
        <taxon>Chordata</taxon>
        <taxon>Craniata</taxon>
        <taxon>Vertebrata</taxon>
        <taxon>Euteleostomi</taxon>
        <taxon>Actinopterygii</taxon>
        <taxon>Neopterygii</taxon>
        <taxon>Teleostei</taxon>
        <taxon>Neoteleostei</taxon>
        <taxon>Acanthomorphata</taxon>
        <taxon>Ovalentaria</taxon>
        <taxon>Atherinomorphae</taxon>
        <taxon>Cyprinodontiformes</taxon>
        <taxon>Goodeidae</taxon>
        <taxon>Ataeniobius</taxon>
    </lineage>
</organism>
<dbReference type="Proteomes" id="UP001345963">
    <property type="component" value="Unassembled WGS sequence"/>
</dbReference>
<name>A0ABU7C7H2_9TELE</name>
<comment type="caution">
    <text evidence="2">The sequence shown here is derived from an EMBL/GenBank/DDBJ whole genome shotgun (WGS) entry which is preliminary data.</text>
</comment>
<feature type="non-terminal residue" evidence="2">
    <location>
        <position position="134"/>
    </location>
</feature>
<reference evidence="2 3" key="1">
    <citation type="submission" date="2021-07" db="EMBL/GenBank/DDBJ databases">
        <authorList>
            <person name="Palmer J.M."/>
        </authorList>
    </citation>
    <scope>NUCLEOTIDE SEQUENCE [LARGE SCALE GENOMIC DNA]</scope>
    <source>
        <strain evidence="2 3">AT_MEX2019</strain>
        <tissue evidence="2">Muscle</tissue>
    </source>
</reference>
<accession>A0ABU7C7H2</accession>
<dbReference type="EMBL" id="JAHUTI010081609">
    <property type="protein sequence ID" value="MED6258897.1"/>
    <property type="molecule type" value="Genomic_DNA"/>
</dbReference>
<keyword evidence="3" id="KW-1185">Reference proteome</keyword>
<evidence type="ECO:0000313" key="2">
    <source>
        <dbReference type="EMBL" id="MED6258897.1"/>
    </source>
</evidence>